<evidence type="ECO:0000256" key="2">
    <source>
        <dbReference type="ARBA" id="ARBA00022741"/>
    </source>
</evidence>
<dbReference type="InterPro" id="IPR002698">
    <property type="entry name" value="FTHF_cligase"/>
</dbReference>
<dbReference type="STRING" id="348802.A0A0D2EYJ1"/>
<dbReference type="AlphaFoldDB" id="A0A0D2EYJ1"/>
<dbReference type="Pfam" id="PF01812">
    <property type="entry name" value="5-FTHF_cyc-lig"/>
    <property type="match status" value="1"/>
</dbReference>
<evidence type="ECO:0000256" key="7">
    <source>
        <dbReference type="SAM" id="MobiDB-lite"/>
    </source>
</evidence>
<dbReference type="EC" id="6.3.3.2" evidence="5"/>
<dbReference type="InterPro" id="IPR024185">
    <property type="entry name" value="FTHF_cligase-like_sf"/>
</dbReference>
<feature type="binding site" evidence="6">
    <location>
        <position position="74"/>
    </location>
    <ligand>
        <name>substrate</name>
    </ligand>
</feature>
<dbReference type="GO" id="GO:0005524">
    <property type="term" value="F:ATP binding"/>
    <property type="evidence" value="ECO:0007669"/>
    <property type="project" value="UniProtKB-KW"/>
</dbReference>
<accession>A0A0D2EYJ1</accession>
<dbReference type="PANTHER" id="PTHR23407">
    <property type="entry name" value="ATPASE INHIBITOR/5-FORMYLTETRAHYDROFOLATE CYCLO-LIGASE"/>
    <property type="match status" value="1"/>
</dbReference>
<dbReference type="EMBL" id="KN847317">
    <property type="protein sequence ID" value="KIW60813.1"/>
    <property type="molecule type" value="Genomic_DNA"/>
</dbReference>
<feature type="region of interest" description="Disordered" evidence="7">
    <location>
        <begin position="129"/>
        <end position="151"/>
    </location>
</feature>
<comment type="similarity">
    <text evidence="1">Belongs to the 5-formyltetrahydrofolate cyclo-ligase family.</text>
</comment>
<protein>
    <recommendedName>
        <fullName evidence="5">5-formyltetrahydrofolate cyclo-ligase</fullName>
        <ecNumber evidence="5">6.3.3.2</ecNumber>
    </recommendedName>
</protein>
<evidence type="ECO:0000256" key="6">
    <source>
        <dbReference type="PIRSR" id="PIRSR006806-1"/>
    </source>
</evidence>
<dbReference type="InterPro" id="IPR037171">
    <property type="entry name" value="NagB/RpiA_transferase-like"/>
</dbReference>
<feature type="binding site" evidence="6">
    <location>
        <begin position="176"/>
        <end position="184"/>
    </location>
    <ligand>
        <name>ATP</name>
        <dbReference type="ChEBI" id="CHEBI:30616"/>
    </ligand>
</feature>
<evidence type="ECO:0000256" key="4">
    <source>
        <dbReference type="ARBA" id="ARBA00036539"/>
    </source>
</evidence>
<keyword evidence="9" id="KW-1185">Reference proteome</keyword>
<dbReference type="PANTHER" id="PTHR23407:SF1">
    <property type="entry name" value="5-FORMYLTETRAHYDROFOLATE CYCLO-LIGASE"/>
    <property type="match status" value="1"/>
</dbReference>
<evidence type="ECO:0000313" key="9">
    <source>
        <dbReference type="Proteomes" id="UP000054342"/>
    </source>
</evidence>
<evidence type="ECO:0000313" key="8">
    <source>
        <dbReference type="EMBL" id="KIW60813.1"/>
    </source>
</evidence>
<evidence type="ECO:0000256" key="3">
    <source>
        <dbReference type="ARBA" id="ARBA00022840"/>
    </source>
</evidence>
<evidence type="ECO:0000256" key="1">
    <source>
        <dbReference type="ARBA" id="ARBA00010638"/>
    </source>
</evidence>
<organism evidence="8 9">
    <name type="scientific">Exophiala xenobiotica</name>
    <dbReference type="NCBI Taxonomy" id="348802"/>
    <lineage>
        <taxon>Eukaryota</taxon>
        <taxon>Fungi</taxon>
        <taxon>Dikarya</taxon>
        <taxon>Ascomycota</taxon>
        <taxon>Pezizomycotina</taxon>
        <taxon>Eurotiomycetes</taxon>
        <taxon>Chaetothyriomycetidae</taxon>
        <taxon>Chaetothyriales</taxon>
        <taxon>Herpotrichiellaceae</taxon>
        <taxon>Exophiala</taxon>
    </lineage>
</organism>
<dbReference type="RefSeq" id="XP_013321398.1">
    <property type="nucleotide sequence ID" value="XM_013465944.1"/>
</dbReference>
<dbReference type="Gene3D" id="3.40.50.10420">
    <property type="entry name" value="NagB/RpiA/CoA transferase-like"/>
    <property type="match status" value="1"/>
</dbReference>
<feature type="binding site" evidence="6">
    <location>
        <begin position="22"/>
        <end position="26"/>
    </location>
    <ligand>
        <name>ATP</name>
        <dbReference type="ChEBI" id="CHEBI:30616"/>
    </ligand>
</feature>
<dbReference type="SUPFAM" id="SSF100950">
    <property type="entry name" value="NagB/RpiA/CoA transferase-like"/>
    <property type="match status" value="1"/>
</dbReference>
<dbReference type="GO" id="GO:0005739">
    <property type="term" value="C:mitochondrion"/>
    <property type="evidence" value="ECO:0007669"/>
    <property type="project" value="TreeGrafter"/>
</dbReference>
<name>A0A0D2EYJ1_9EURO</name>
<dbReference type="Proteomes" id="UP000054342">
    <property type="component" value="Unassembled WGS sequence"/>
</dbReference>
<dbReference type="GeneID" id="25322908"/>
<gene>
    <name evidence="8" type="ORF">PV05_01000</name>
</gene>
<dbReference type="PIRSF" id="PIRSF006806">
    <property type="entry name" value="FTHF_cligase"/>
    <property type="match status" value="1"/>
</dbReference>
<dbReference type="OrthoDB" id="2015992at2759"/>
<dbReference type="GO" id="GO:0035999">
    <property type="term" value="P:tetrahydrofolate interconversion"/>
    <property type="evidence" value="ECO:0007669"/>
    <property type="project" value="TreeGrafter"/>
</dbReference>
<evidence type="ECO:0000256" key="5">
    <source>
        <dbReference type="ARBA" id="ARBA00038966"/>
    </source>
</evidence>
<keyword evidence="2 6" id="KW-0547">Nucleotide-binding</keyword>
<feature type="binding site" evidence="6">
    <location>
        <position position="68"/>
    </location>
    <ligand>
        <name>substrate</name>
    </ligand>
</feature>
<sequence length="240" mass="27217">MTARNYAWKVRSVSTMTLREQKASLRKRIGDELKKLNPDEIERQSTIITEHVLQMPAYKNAKSIAIFLSMPGREVSTREIVLHSLENGKAVFVPYLRPGEAPKSRVMDMLQLRDTGDFQSLKPDNWGIPSLSTESVDERKNAMGGRGVSNRRDEKAVPNLDLIFMPAVAFDRSHRRLGHGKGFYDRYLQTYKDALDPNQAGQKMPYLVGLALSQQMLPPEEDIPVDESDWIVDEVVTAET</sequence>
<keyword evidence="3 6" id="KW-0067">ATP-binding</keyword>
<dbReference type="GO" id="GO:0030272">
    <property type="term" value="F:5-formyltetrahydrofolate cyclo-ligase activity"/>
    <property type="evidence" value="ECO:0007669"/>
    <property type="project" value="UniProtKB-EC"/>
</dbReference>
<proteinExistence type="inferred from homology"/>
<reference evidence="8 9" key="1">
    <citation type="submission" date="2015-01" db="EMBL/GenBank/DDBJ databases">
        <title>The Genome Sequence of Exophiala xenobiotica CBS118157.</title>
        <authorList>
            <consortium name="The Broad Institute Genomics Platform"/>
            <person name="Cuomo C."/>
            <person name="de Hoog S."/>
            <person name="Gorbushina A."/>
            <person name="Stielow B."/>
            <person name="Teixiera M."/>
            <person name="Abouelleil A."/>
            <person name="Chapman S.B."/>
            <person name="Priest M."/>
            <person name="Young S.K."/>
            <person name="Wortman J."/>
            <person name="Nusbaum C."/>
            <person name="Birren B."/>
        </authorList>
    </citation>
    <scope>NUCLEOTIDE SEQUENCE [LARGE SCALE GENOMIC DNA]</scope>
    <source>
        <strain evidence="8 9">CBS 118157</strain>
    </source>
</reference>
<comment type="catalytic activity">
    <reaction evidence="4">
        <text>(6S)-5-formyl-5,6,7,8-tetrahydrofolate + ATP = (6R)-5,10-methenyltetrahydrofolate + ADP + phosphate</text>
        <dbReference type="Rhea" id="RHEA:10488"/>
        <dbReference type="ChEBI" id="CHEBI:30616"/>
        <dbReference type="ChEBI" id="CHEBI:43474"/>
        <dbReference type="ChEBI" id="CHEBI:57455"/>
        <dbReference type="ChEBI" id="CHEBI:57457"/>
        <dbReference type="ChEBI" id="CHEBI:456216"/>
        <dbReference type="EC" id="6.3.3.2"/>
    </reaction>
</comment>
<keyword evidence="8" id="KW-0436">Ligase</keyword>
<dbReference type="GO" id="GO:0009396">
    <property type="term" value="P:folic acid-containing compound biosynthetic process"/>
    <property type="evidence" value="ECO:0007669"/>
    <property type="project" value="TreeGrafter"/>
</dbReference>
<dbReference type="HOGENOM" id="CLU_066245_2_1_1"/>